<evidence type="ECO:0000256" key="5">
    <source>
        <dbReference type="ARBA" id="ARBA00022840"/>
    </source>
</evidence>
<keyword evidence="5" id="KW-0067">ATP-binding</keyword>
<dbReference type="Proteomes" id="UP000786989">
    <property type="component" value="Unassembled WGS sequence"/>
</dbReference>
<dbReference type="PANTHER" id="PTHR10196:SF69">
    <property type="entry name" value="GLYCEROL KINASE"/>
    <property type="match status" value="1"/>
</dbReference>
<dbReference type="PANTHER" id="PTHR10196">
    <property type="entry name" value="SUGAR KINASE"/>
    <property type="match status" value="1"/>
</dbReference>
<evidence type="ECO:0000256" key="4">
    <source>
        <dbReference type="ARBA" id="ARBA00022777"/>
    </source>
</evidence>
<dbReference type="GO" id="GO:0004370">
    <property type="term" value="F:glycerol kinase activity"/>
    <property type="evidence" value="ECO:0007669"/>
    <property type="project" value="TreeGrafter"/>
</dbReference>
<sequence length="154" mass="16664">YVVPAFTGLGAPYWDSEARGAILGLTRGANRAHIVRAALESMAFQVADVAHTMEKDSGIAITELNVDGGASGNDFLLQFQSDILGASLNRPKVIESTGAGAAFLAGLSTGFWEDMAQIRALREHDDHFTPKMDAEERECLMAGWHEAVRRVMTK</sequence>
<dbReference type="SUPFAM" id="SSF53067">
    <property type="entry name" value="Actin-like ATPase domain"/>
    <property type="match status" value="1"/>
</dbReference>
<comment type="similarity">
    <text evidence="1">Belongs to the FGGY kinase family.</text>
</comment>
<feature type="domain" description="Carbohydrate kinase FGGY C-terminal" evidence="6">
    <location>
        <begin position="1"/>
        <end position="107"/>
    </location>
</feature>
<dbReference type="Pfam" id="PF02782">
    <property type="entry name" value="FGGY_C"/>
    <property type="match status" value="1"/>
</dbReference>
<keyword evidence="4 7" id="KW-0418">Kinase</keyword>
<name>A0A9D2UVM7_9ACTN</name>
<dbReference type="InterPro" id="IPR043129">
    <property type="entry name" value="ATPase_NBD"/>
</dbReference>
<reference evidence="7" key="2">
    <citation type="submission" date="2021-09" db="EMBL/GenBank/DDBJ databases">
        <authorList>
            <person name="Gilroy R."/>
        </authorList>
    </citation>
    <scope>NUCLEOTIDE SEQUENCE</scope>
    <source>
        <strain evidence="7">ChiGjej6B6-11269</strain>
    </source>
</reference>
<protein>
    <submittedName>
        <fullName evidence="7">Glycerol kinase</fullName>
    </submittedName>
</protein>
<comment type="caution">
    <text evidence="7">The sequence shown here is derived from an EMBL/GenBank/DDBJ whole genome shotgun (WGS) entry which is preliminary data.</text>
</comment>
<keyword evidence="2" id="KW-0808">Transferase</keyword>
<evidence type="ECO:0000313" key="8">
    <source>
        <dbReference type="Proteomes" id="UP000786989"/>
    </source>
</evidence>
<keyword evidence="3" id="KW-0547">Nucleotide-binding</keyword>
<gene>
    <name evidence="7" type="ORF">K8U77_01875</name>
</gene>
<evidence type="ECO:0000256" key="3">
    <source>
        <dbReference type="ARBA" id="ARBA00022741"/>
    </source>
</evidence>
<dbReference type="GO" id="GO:0005524">
    <property type="term" value="F:ATP binding"/>
    <property type="evidence" value="ECO:0007669"/>
    <property type="project" value="UniProtKB-KW"/>
</dbReference>
<dbReference type="Gene3D" id="3.30.420.40">
    <property type="match status" value="1"/>
</dbReference>
<dbReference type="GO" id="GO:0019563">
    <property type="term" value="P:glycerol catabolic process"/>
    <property type="evidence" value="ECO:0007669"/>
    <property type="project" value="TreeGrafter"/>
</dbReference>
<dbReference type="InterPro" id="IPR018483">
    <property type="entry name" value="Carb_kinase_FGGY_CS"/>
</dbReference>
<proteinExistence type="inferred from homology"/>
<dbReference type="GO" id="GO:0005829">
    <property type="term" value="C:cytosol"/>
    <property type="evidence" value="ECO:0007669"/>
    <property type="project" value="TreeGrafter"/>
</dbReference>
<dbReference type="AlphaFoldDB" id="A0A9D2UVM7"/>
<organism evidence="7 8">
    <name type="scientific">Slackia equolifaciens</name>
    <dbReference type="NCBI Taxonomy" id="498718"/>
    <lineage>
        <taxon>Bacteria</taxon>
        <taxon>Bacillati</taxon>
        <taxon>Actinomycetota</taxon>
        <taxon>Coriobacteriia</taxon>
        <taxon>Eggerthellales</taxon>
        <taxon>Eggerthellaceae</taxon>
        <taxon>Slackia</taxon>
    </lineage>
</organism>
<feature type="non-terminal residue" evidence="7">
    <location>
        <position position="1"/>
    </location>
</feature>
<reference evidence="7" key="1">
    <citation type="journal article" date="2021" name="PeerJ">
        <title>Extensive microbial diversity within the chicken gut microbiome revealed by metagenomics and culture.</title>
        <authorList>
            <person name="Gilroy R."/>
            <person name="Ravi A."/>
            <person name="Getino M."/>
            <person name="Pursley I."/>
            <person name="Horton D.L."/>
            <person name="Alikhan N.F."/>
            <person name="Baker D."/>
            <person name="Gharbi K."/>
            <person name="Hall N."/>
            <person name="Watson M."/>
            <person name="Adriaenssens E.M."/>
            <person name="Foster-Nyarko E."/>
            <person name="Jarju S."/>
            <person name="Secka A."/>
            <person name="Antonio M."/>
            <person name="Oren A."/>
            <person name="Chaudhuri R.R."/>
            <person name="La Ragione R."/>
            <person name="Hildebrand F."/>
            <person name="Pallen M.J."/>
        </authorList>
    </citation>
    <scope>NUCLEOTIDE SEQUENCE</scope>
    <source>
        <strain evidence="7">ChiGjej6B6-11269</strain>
    </source>
</reference>
<evidence type="ECO:0000256" key="2">
    <source>
        <dbReference type="ARBA" id="ARBA00022679"/>
    </source>
</evidence>
<accession>A0A9D2UVM7</accession>
<dbReference type="InterPro" id="IPR018485">
    <property type="entry name" value="FGGY_C"/>
</dbReference>
<evidence type="ECO:0000313" key="7">
    <source>
        <dbReference type="EMBL" id="HJF64852.1"/>
    </source>
</evidence>
<evidence type="ECO:0000259" key="6">
    <source>
        <dbReference type="Pfam" id="PF02782"/>
    </source>
</evidence>
<dbReference type="EMBL" id="DYWI01000030">
    <property type="protein sequence ID" value="HJF64852.1"/>
    <property type="molecule type" value="Genomic_DNA"/>
</dbReference>
<evidence type="ECO:0000256" key="1">
    <source>
        <dbReference type="ARBA" id="ARBA00009156"/>
    </source>
</evidence>
<dbReference type="PROSITE" id="PS00445">
    <property type="entry name" value="FGGY_KINASES_2"/>
    <property type="match status" value="1"/>
</dbReference>